<dbReference type="RefSeq" id="WP_327779444.1">
    <property type="nucleotide sequence ID" value="NZ_JAYXUD010000002.1"/>
</dbReference>
<dbReference type="Pfam" id="PF01042">
    <property type="entry name" value="Ribonuc_L-PSP"/>
    <property type="match status" value="1"/>
</dbReference>
<comment type="similarity">
    <text evidence="1">Belongs to the RutC family.</text>
</comment>
<reference evidence="2 3" key="1">
    <citation type="submission" date="2024-01" db="EMBL/GenBank/DDBJ databases">
        <title>Active colonisers of the gastrointestinal tract of Atlantic salmon farmed in a warm water region.</title>
        <authorList>
            <person name="Bowman J.P."/>
        </authorList>
    </citation>
    <scope>NUCLEOTIDE SEQUENCE [LARGE SCALE GENOMIC DNA]</scope>
    <source>
        <strain evidence="2 3">S4MW1</strain>
    </source>
</reference>
<comment type="caution">
    <text evidence="2">The sequence shown here is derived from an EMBL/GenBank/DDBJ whole genome shotgun (WGS) entry which is preliminary data.</text>
</comment>
<dbReference type="NCBIfam" id="TIGR00004">
    <property type="entry name" value="Rid family detoxifying hydrolase"/>
    <property type="match status" value="1"/>
</dbReference>
<dbReference type="GO" id="GO:0016787">
    <property type="term" value="F:hydrolase activity"/>
    <property type="evidence" value="ECO:0007669"/>
    <property type="project" value="UniProtKB-KW"/>
</dbReference>
<sequence length="126" mass="13303">MNVDTRFSTSAPAAIGCYCHMAVIGNTGYISGQLPLNPVSMTIEATTAELQAQASLSNLLAILKDNGLDKTSVAKTTIFLSDMSDFAAVNAVYSNFFGEHRPARSCFAVNGLPMNALVEIEAIVAL</sequence>
<dbReference type="PANTHER" id="PTHR11803:SF58">
    <property type="entry name" value="PROTEIN HMF1-RELATED"/>
    <property type="match status" value="1"/>
</dbReference>
<keyword evidence="3" id="KW-1185">Reference proteome</keyword>
<dbReference type="EMBL" id="JAYXUD010000002">
    <property type="protein sequence ID" value="MEC6898049.1"/>
    <property type="molecule type" value="Genomic_DNA"/>
</dbReference>
<organism evidence="2 3">
    <name type="scientific">Photobacterium piscicola</name>
    <dbReference type="NCBI Taxonomy" id="1378299"/>
    <lineage>
        <taxon>Bacteria</taxon>
        <taxon>Pseudomonadati</taxon>
        <taxon>Pseudomonadota</taxon>
        <taxon>Gammaproteobacteria</taxon>
        <taxon>Vibrionales</taxon>
        <taxon>Vibrionaceae</taxon>
        <taxon>Photobacterium</taxon>
    </lineage>
</organism>
<dbReference type="CDD" id="cd00448">
    <property type="entry name" value="YjgF_YER057c_UK114_family"/>
    <property type="match status" value="1"/>
</dbReference>
<dbReference type="PANTHER" id="PTHR11803">
    <property type="entry name" value="2-IMINOBUTANOATE/2-IMINOPROPANOATE DEAMINASE RIDA"/>
    <property type="match status" value="1"/>
</dbReference>
<protein>
    <submittedName>
        <fullName evidence="2">Rid family detoxifying hydrolase</fullName>
    </submittedName>
</protein>
<dbReference type="PROSITE" id="PS51257">
    <property type="entry name" value="PROKAR_LIPOPROTEIN"/>
    <property type="match status" value="1"/>
</dbReference>
<accession>A0ABU6LF78</accession>
<name>A0ABU6LF78_9GAMM</name>
<dbReference type="InterPro" id="IPR006175">
    <property type="entry name" value="YjgF/YER057c/UK114"/>
</dbReference>
<keyword evidence="2" id="KW-0378">Hydrolase</keyword>
<dbReference type="InterPro" id="IPR035959">
    <property type="entry name" value="RutC-like_sf"/>
</dbReference>
<gene>
    <name evidence="2" type="ORF">VXS00_05255</name>
</gene>
<dbReference type="SUPFAM" id="SSF55298">
    <property type="entry name" value="YjgF-like"/>
    <property type="match status" value="1"/>
</dbReference>
<evidence type="ECO:0000313" key="2">
    <source>
        <dbReference type="EMBL" id="MEC6898049.1"/>
    </source>
</evidence>
<evidence type="ECO:0000256" key="1">
    <source>
        <dbReference type="ARBA" id="ARBA00010552"/>
    </source>
</evidence>
<dbReference type="Proteomes" id="UP001339429">
    <property type="component" value="Unassembled WGS sequence"/>
</dbReference>
<proteinExistence type="inferred from homology"/>
<evidence type="ECO:0000313" key="3">
    <source>
        <dbReference type="Proteomes" id="UP001339429"/>
    </source>
</evidence>
<dbReference type="Gene3D" id="3.30.1330.40">
    <property type="entry name" value="RutC-like"/>
    <property type="match status" value="1"/>
</dbReference>
<dbReference type="InterPro" id="IPR006056">
    <property type="entry name" value="RidA"/>
</dbReference>